<dbReference type="InterPro" id="IPR011659">
    <property type="entry name" value="WD40"/>
</dbReference>
<organism evidence="5 6">
    <name type="scientific">Gelatiniphilus marinus</name>
    <dbReference type="NCBI Taxonomy" id="1759464"/>
    <lineage>
        <taxon>Bacteria</taxon>
        <taxon>Pseudomonadati</taxon>
        <taxon>Bacteroidota</taxon>
        <taxon>Flavobacteriia</taxon>
        <taxon>Flavobacteriales</taxon>
        <taxon>Flavobacteriaceae</taxon>
        <taxon>Gelatiniphilus</taxon>
    </lineage>
</organism>
<keyword evidence="6" id="KW-1185">Reference proteome</keyword>
<dbReference type="InterPro" id="IPR029058">
    <property type="entry name" value="AB_hydrolase_fold"/>
</dbReference>
<dbReference type="Gene3D" id="3.40.50.1820">
    <property type="entry name" value="alpha/beta hydrolase"/>
    <property type="match status" value="1"/>
</dbReference>
<sequence length="675" mass="75603">MNRFILFLVSVVFANNVFCQIKKEPFQALDVFELEWASDPQISPNGTQIVYKRNGFDIMTDEPKGNLWIINADGTSHRKLTTREVNESQPRWSPSGDRIAFTSTTEAGSELYMYWVNTGQIAKLSQLEKSPASLTWSPDGKHLAFTMFVPQEAPVIIKMPAKPKGANWAKPVRITDRLKHEADGRGYLEPGFTHIFTMPADGGTPRQITSGNFNHSGNFSFAPNGQTIYFSGNRSDNWEYEFRNSEVYKVDVNTRAITALTTQNGPDYSPKVSPDGKTIAFLSYEDKMQAFQTTKLNIMNVDGSKRRVLSTNLDRSVNNISWDSSGKGLYFTYDDKGNSKVAYISNSGKITKHADNMGGTTLGRPYASGSYSVSKNGVIAFTQSTPDYPADLAVIQNKKVANRITRLNDDVLAFRTLGTTEEVWYKSSFDGRDLQGWIVKPPFYDPSKKYPLLVENHGGPILNYGDRFTAEIQLYAADGYVVFYPNPRGSTSYGEEFANLLYHNYPGEDYIDVMDGVDYLVEKGIVDNNKLYVTGGSAGGIMTTWLIGKNNRFKAAVVTKPVINWISKTLVADNYYAYADTRLPGQPWENFETYWKFSPISLVGNIETPTMLMVGMEDLRTPPSEAKQLYHALKLRKIETVLVEIPGAAHGIAKKPSNLISKVAHTLAWINRYNE</sequence>
<evidence type="ECO:0000313" key="5">
    <source>
        <dbReference type="EMBL" id="MFD2536051.1"/>
    </source>
</evidence>
<dbReference type="SUPFAM" id="SSF53474">
    <property type="entry name" value="alpha/beta-Hydrolases"/>
    <property type="match status" value="1"/>
</dbReference>
<dbReference type="InterPro" id="IPR001375">
    <property type="entry name" value="Peptidase_S9_cat"/>
</dbReference>
<evidence type="ECO:0000256" key="1">
    <source>
        <dbReference type="ARBA" id="ARBA00022801"/>
    </source>
</evidence>
<name>A0ABW5JUY8_9FLAO</name>
<proteinExistence type="predicted"/>
<dbReference type="InterPro" id="IPR002469">
    <property type="entry name" value="Peptidase_S9B_N"/>
</dbReference>
<evidence type="ECO:0000259" key="4">
    <source>
        <dbReference type="Pfam" id="PF00930"/>
    </source>
</evidence>
<comment type="caution">
    <text evidence="5">The sequence shown here is derived from an EMBL/GenBank/DDBJ whole genome shotgun (WGS) entry which is preliminary data.</text>
</comment>
<evidence type="ECO:0000313" key="6">
    <source>
        <dbReference type="Proteomes" id="UP001597441"/>
    </source>
</evidence>
<dbReference type="RefSeq" id="WP_388019744.1">
    <property type="nucleotide sequence ID" value="NZ_JBHUDT010000006.1"/>
</dbReference>
<dbReference type="InterPro" id="IPR011042">
    <property type="entry name" value="6-blade_b-propeller_TolB-like"/>
</dbReference>
<keyword evidence="2" id="KW-0720">Serine protease</keyword>
<keyword evidence="1" id="KW-0378">Hydrolase</keyword>
<dbReference type="PANTHER" id="PTHR42776">
    <property type="entry name" value="SERINE PEPTIDASE S9 FAMILY MEMBER"/>
    <property type="match status" value="1"/>
</dbReference>
<dbReference type="PANTHER" id="PTHR42776:SF27">
    <property type="entry name" value="DIPEPTIDYL PEPTIDASE FAMILY MEMBER 6"/>
    <property type="match status" value="1"/>
</dbReference>
<dbReference type="Pfam" id="PF07676">
    <property type="entry name" value="PD40"/>
    <property type="match status" value="2"/>
</dbReference>
<feature type="domain" description="Peptidase S9 prolyl oligopeptidase catalytic" evidence="3">
    <location>
        <begin position="468"/>
        <end position="673"/>
    </location>
</feature>
<accession>A0ABW5JUY8</accession>
<dbReference type="EMBL" id="JBHULK010000006">
    <property type="protein sequence ID" value="MFD2536051.1"/>
    <property type="molecule type" value="Genomic_DNA"/>
</dbReference>
<dbReference type="SUPFAM" id="SSF82171">
    <property type="entry name" value="DPP6 N-terminal domain-like"/>
    <property type="match status" value="1"/>
</dbReference>
<evidence type="ECO:0000259" key="3">
    <source>
        <dbReference type="Pfam" id="PF00326"/>
    </source>
</evidence>
<dbReference type="Pfam" id="PF00930">
    <property type="entry name" value="DPPIV_N"/>
    <property type="match status" value="1"/>
</dbReference>
<reference evidence="6" key="1">
    <citation type="journal article" date="2019" name="Int. J. Syst. Evol. Microbiol.">
        <title>The Global Catalogue of Microorganisms (GCM) 10K type strain sequencing project: providing services to taxonomists for standard genome sequencing and annotation.</title>
        <authorList>
            <consortium name="The Broad Institute Genomics Platform"/>
            <consortium name="The Broad Institute Genome Sequencing Center for Infectious Disease"/>
            <person name="Wu L."/>
            <person name="Ma J."/>
        </authorList>
    </citation>
    <scope>NUCLEOTIDE SEQUENCE [LARGE SCALE GENOMIC DNA]</scope>
    <source>
        <strain evidence="6">KCTC 42903</strain>
    </source>
</reference>
<dbReference type="Pfam" id="PF00326">
    <property type="entry name" value="Peptidase_S9"/>
    <property type="match status" value="1"/>
</dbReference>
<dbReference type="Proteomes" id="UP001597441">
    <property type="component" value="Unassembled WGS sequence"/>
</dbReference>
<gene>
    <name evidence="5" type="ORF">ACFSQS_13125</name>
</gene>
<feature type="domain" description="Dipeptidylpeptidase IV N-terminal" evidence="4">
    <location>
        <begin position="190"/>
        <end position="280"/>
    </location>
</feature>
<protein>
    <submittedName>
        <fullName evidence="5">S9 family peptidase</fullName>
    </submittedName>
</protein>
<dbReference type="Gene3D" id="2.120.10.30">
    <property type="entry name" value="TolB, C-terminal domain"/>
    <property type="match status" value="2"/>
</dbReference>
<keyword evidence="2" id="KW-0645">Protease</keyword>
<evidence type="ECO:0000256" key="2">
    <source>
        <dbReference type="ARBA" id="ARBA00022825"/>
    </source>
</evidence>